<dbReference type="Proteomes" id="UP000183832">
    <property type="component" value="Unassembled WGS sequence"/>
</dbReference>
<reference evidence="1 2" key="1">
    <citation type="submission" date="2015-04" db="EMBL/GenBank/DDBJ databases">
        <authorList>
            <person name="Syromyatnikov M.Y."/>
            <person name="Popov V.N."/>
        </authorList>
    </citation>
    <scope>NUCLEOTIDE SEQUENCE [LARGE SCALE GENOMIC DNA]</scope>
</reference>
<proteinExistence type="predicted"/>
<evidence type="ECO:0000313" key="1">
    <source>
        <dbReference type="EMBL" id="CRL06275.1"/>
    </source>
</evidence>
<name>A0A1J1J167_9DIPT</name>
<gene>
    <name evidence="1" type="ORF">CLUMA_CG019259</name>
</gene>
<protein>
    <submittedName>
        <fullName evidence="1">CLUMA_CG019259, isoform A</fullName>
    </submittedName>
</protein>
<dbReference type="AlphaFoldDB" id="A0A1J1J167"/>
<sequence length="67" mass="7948">MFKGFLERDLYVNAEKYSKALHCSHFKTVTRHHISVLKTFEINKKETKVNTKKSNLLQNKNFSILIH</sequence>
<keyword evidence="2" id="KW-1185">Reference proteome</keyword>
<organism evidence="1 2">
    <name type="scientific">Clunio marinus</name>
    <dbReference type="NCBI Taxonomy" id="568069"/>
    <lineage>
        <taxon>Eukaryota</taxon>
        <taxon>Metazoa</taxon>
        <taxon>Ecdysozoa</taxon>
        <taxon>Arthropoda</taxon>
        <taxon>Hexapoda</taxon>
        <taxon>Insecta</taxon>
        <taxon>Pterygota</taxon>
        <taxon>Neoptera</taxon>
        <taxon>Endopterygota</taxon>
        <taxon>Diptera</taxon>
        <taxon>Nematocera</taxon>
        <taxon>Chironomoidea</taxon>
        <taxon>Chironomidae</taxon>
        <taxon>Clunio</taxon>
    </lineage>
</organism>
<evidence type="ECO:0000313" key="2">
    <source>
        <dbReference type="Proteomes" id="UP000183832"/>
    </source>
</evidence>
<accession>A0A1J1J167</accession>
<dbReference type="EMBL" id="CVRI01000066">
    <property type="protein sequence ID" value="CRL06275.1"/>
    <property type="molecule type" value="Genomic_DNA"/>
</dbReference>